<keyword evidence="2" id="KW-1185">Reference proteome</keyword>
<organism evidence="1 2">
    <name type="scientific">Calycina marina</name>
    <dbReference type="NCBI Taxonomy" id="1763456"/>
    <lineage>
        <taxon>Eukaryota</taxon>
        <taxon>Fungi</taxon>
        <taxon>Dikarya</taxon>
        <taxon>Ascomycota</taxon>
        <taxon>Pezizomycotina</taxon>
        <taxon>Leotiomycetes</taxon>
        <taxon>Helotiales</taxon>
        <taxon>Pezizellaceae</taxon>
        <taxon>Calycina</taxon>
    </lineage>
</organism>
<dbReference type="AlphaFoldDB" id="A0A9P7ZAU6"/>
<gene>
    <name evidence="1" type="ORF">BJ878DRAFT_327561</name>
</gene>
<dbReference type="Proteomes" id="UP000887226">
    <property type="component" value="Unassembled WGS sequence"/>
</dbReference>
<accession>A0A9P7ZAU6</accession>
<name>A0A9P7ZAU6_9HELO</name>
<evidence type="ECO:0000313" key="2">
    <source>
        <dbReference type="Proteomes" id="UP000887226"/>
    </source>
</evidence>
<dbReference type="EMBL" id="MU253745">
    <property type="protein sequence ID" value="KAG9248679.1"/>
    <property type="molecule type" value="Genomic_DNA"/>
</dbReference>
<comment type="caution">
    <text evidence="1">The sequence shown here is derived from an EMBL/GenBank/DDBJ whole genome shotgun (WGS) entry which is preliminary data.</text>
</comment>
<proteinExistence type="predicted"/>
<evidence type="ECO:0000313" key="1">
    <source>
        <dbReference type="EMBL" id="KAG9248679.1"/>
    </source>
</evidence>
<protein>
    <submittedName>
        <fullName evidence="1">Uncharacterized protein</fullName>
    </submittedName>
</protein>
<reference evidence="1" key="1">
    <citation type="journal article" date="2021" name="IMA Fungus">
        <title>Genomic characterization of three marine fungi, including Emericellopsis atlantica sp. nov. with signatures of a generalist lifestyle and marine biomass degradation.</title>
        <authorList>
            <person name="Hagestad O.C."/>
            <person name="Hou L."/>
            <person name="Andersen J.H."/>
            <person name="Hansen E.H."/>
            <person name="Altermark B."/>
            <person name="Li C."/>
            <person name="Kuhnert E."/>
            <person name="Cox R.J."/>
            <person name="Crous P.W."/>
            <person name="Spatafora J.W."/>
            <person name="Lail K."/>
            <person name="Amirebrahimi M."/>
            <person name="Lipzen A."/>
            <person name="Pangilinan J."/>
            <person name="Andreopoulos W."/>
            <person name="Hayes R.D."/>
            <person name="Ng V."/>
            <person name="Grigoriev I.V."/>
            <person name="Jackson S.A."/>
            <person name="Sutton T.D.S."/>
            <person name="Dobson A.D.W."/>
            <person name="Rama T."/>
        </authorList>
    </citation>
    <scope>NUCLEOTIDE SEQUENCE</scope>
    <source>
        <strain evidence="1">TRa3180A</strain>
    </source>
</reference>
<sequence>MPDSDSETPVVSPFLCLQLSDSQLEKRDFTTQQAEFASITDFALHQCHFFDQKSRLPVENLSPEALPLEVFGSESLKGTGLRDFIDCNLDHGPCVLTHLARPDCRQGLPDPRRHRLVSMPALPADIPLTIALGHQNCFPKTYYREYSPVLERCASGRSQQFFERDVKIGVRTLDMQQKMGDLEQSTRYLDNNLMSC</sequence>
<dbReference type="OrthoDB" id="5327538at2759"/>